<keyword evidence="2" id="KW-1185">Reference proteome</keyword>
<proteinExistence type="predicted"/>
<protein>
    <recommendedName>
        <fullName evidence="3">Rubredoxin-like domain-containing protein</fullName>
    </recommendedName>
</protein>
<evidence type="ECO:0008006" key="3">
    <source>
        <dbReference type="Google" id="ProtNLM"/>
    </source>
</evidence>
<dbReference type="RefSeq" id="WP_346100509.1">
    <property type="nucleotide sequence ID" value="NZ_BAAABY010000070.1"/>
</dbReference>
<name>A0ABN1BMF5_9ACTN</name>
<dbReference type="Proteomes" id="UP001500909">
    <property type="component" value="Unassembled WGS sequence"/>
</dbReference>
<gene>
    <name evidence="1" type="ORF">GCM10010361_78500</name>
</gene>
<evidence type="ECO:0000313" key="1">
    <source>
        <dbReference type="EMBL" id="GAA0501242.1"/>
    </source>
</evidence>
<accession>A0ABN1BMF5</accession>
<comment type="caution">
    <text evidence="1">The sequence shown here is derived from an EMBL/GenBank/DDBJ whole genome shotgun (WGS) entry which is preliminary data.</text>
</comment>
<evidence type="ECO:0000313" key="2">
    <source>
        <dbReference type="Proteomes" id="UP001500909"/>
    </source>
</evidence>
<sequence>MYFVFWCFWCGEENRLFGVPRGFWKVTHHSVDAEWTCWRCDGLNETPDWTPEEPWTPAA</sequence>
<dbReference type="EMBL" id="BAAABY010000070">
    <property type="protein sequence ID" value="GAA0501242.1"/>
    <property type="molecule type" value="Genomic_DNA"/>
</dbReference>
<organism evidence="1 2">
    <name type="scientific">Streptomyces olivaceiscleroticus</name>
    <dbReference type="NCBI Taxonomy" id="68245"/>
    <lineage>
        <taxon>Bacteria</taxon>
        <taxon>Bacillati</taxon>
        <taxon>Actinomycetota</taxon>
        <taxon>Actinomycetes</taxon>
        <taxon>Kitasatosporales</taxon>
        <taxon>Streptomycetaceae</taxon>
        <taxon>Streptomyces</taxon>
    </lineage>
</organism>
<reference evidence="1 2" key="1">
    <citation type="journal article" date="2019" name="Int. J. Syst. Evol. Microbiol.">
        <title>The Global Catalogue of Microorganisms (GCM) 10K type strain sequencing project: providing services to taxonomists for standard genome sequencing and annotation.</title>
        <authorList>
            <consortium name="The Broad Institute Genomics Platform"/>
            <consortium name="The Broad Institute Genome Sequencing Center for Infectious Disease"/>
            <person name="Wu L."/>
            <person name="Ma J."/>
        </authorList>
    </citation>
    <scope>NUCLEOTIDE SEQUENCE [LARGE SCALE GENOMIC DNA]</scope>
    <source>
        <strain evidence="1 2">JCM 4805</strain>
    </source>
</reference>